<dbReference type="SMART" id="SM00299">
    <property type="entry name" value="CLH"/>
    <property type="match status" value="1"/>
</dbReference>
<dbReference type="PROSITE" id="PS50236">
    <property type="entry name" value="CHCR"/>
    <property type="match status" value="1"/>
</dbReference>
<evidence type="ECO:0000256" key="5">
    <source>
        <dbReference type="PROSITE-ProRule" id="PRU01006"/>
    </source>
</evidence>
<dbReference type="InterPro" id="IPR016902">
    <property type="entry name" value="Vps41"/>
</dbReference>
<dbReference type="Gene3D" id="1.25.40.10">
    <property type="entry name" value="Tetratricopeptide repeat domain"/>
    <property type="match status" value="1"/>
</dbReference>
<dbReference type="Gene3D" id="2.130.10.10">
    <property type="entry name" value="YVTN repeat-like/Quinoprotein amine dehydrogenase"/>
    <property type="match status" value="1"/>
</dbReference>
<feature type="compositionally biased region" description="Polar residues" evidence="6">
    <location>
        <begin position="63"/>
        <end position="80"/>
    </location>
</feature>
<dbReference type="VEuPathDB" id="FungiDB:SeMB42_g07741"/>
<dbReference type="PIRSF" id="PIRSF028921">
    <property type="entry name" value="VPS41"/>
    <property type="match status" value="1"/>
</dbReference>
<dbReference type="FunFam" id="2.130.10.10:FF:000932">
    <property type="entry name" value="Related to Vacuolar assembly protein VPS41"/>
    <property type="match status" value="1"/>
</dbReference>
<dbReference type="InterPro" id="IPR015943">
    <property type="entry name" value="WD40/YVTN_repeat-like_dom_sf"/>
</dbReference>
<dbReference type="InterPro" id="IPR057780">
    <property type="entry name" value="Beta-prop_Vps41"/>
</dbReference>
<accession>A0A507CLI9</accession>
<evidence type="ECO:0000256" key="2">
    <source>
        <dbReference type="ARBA" id="ARBA00022448"/>
    </source>
</evidence>
<evidence type="ECO:0000313" key="9">
    <source>
        <dbReference type="Proteomes" id="UP000320475"/>
    </source>
</evidence>
<dbReference type="Proteomes" id="UP000320475">
    <property type="component" value="Unassembled WGS sequence"/>
</dbReference>
<dbReference type="Pfam" id="PF23556">
    <property type="entry name" value="TPR_Vps41"/>
    <property type="match status" value="1"/>
</dbReference>
<dbReference type="GO" id="GO:0034058">
    <property type="term" value="P:endosomal vesicle fusion"/>
    <property type="evidence" value="ECO:0007669"/>
    <property type="project" value="UniProtKB-UniRule"/>
</dbReference>
<dbReference type="InterPro" id="IPR001680">
    <property type="entry name" value="WD40_rpt"/>
</dbReference>
<dbReference type="OrthoDB" id="244107at2759"/>
<dbReference type="PANTHER" id="PTHR12616:SF1">
    <property type="entry name" value="VACUOLAR PROTEIN SORTING-ASSOCIATED PROTEIN 41 HOMOLOG"/>
    <property type="match status" value="1"/>
</dbReference>
<comment type="subcellular location">
    <subcellularLocation>
        <location evidence="4">Vacuole</location>
    </subcellularLocation>
</comment>
<keyword evidence="3 4" id="KW-0653">Protein transport</keyword>
<name>A0A507CLI9_9FUNG</name>
<dbReference type="InterPro" id="IPR011990">
    <property type="entry name" value="TPR-like_helical_dom_sf"/>
</dbReference>
<comment type="caution">
    <text evidence="8">The sequence shown here is derived from an EMBL/GenBank/DDBJ whole genome shotgun (WGS) entry which is preliminary data.</text>
</comment>
<feature type="domain" description="Vps41 beta-propeller" evidence="7">
    <location>
        <begin position="113"/>
        <end position="449"/>
    </location>
</feature>
<dbReference type="PANTHER" id="PTHR12616">
    <property type="entry name" value="VACUOLAR PROTEIN SORTING VPS41"/>
    <property type="match status" value="1"/>
</dbReference>
<comment type="similarity">
    <text evidence="1 4">Belongs to the VPS41 family.</text>
</comment>
<dbReference type="GO" id="GO:0016236">
    <property type="term" value="P:macroautophagy"/>
    <property type="evidence" value="ECO:0007669"/>
    <property type="project" value="TreeGrafter"/>
</dbReference>
<dbReference type="SMART" id="SM00320">
    <property type="entry name" value="WD40"/>
    <property type="match status" value="1"/>
</dbReference>
<gene>
    <name evidence="8" type="ORF">SeLEV6574_g07236</name>
</gene>
<comment type="function">
    <text evidence="4">Required for vacuolar assembly and vacuolar traffic.</text>
</comment>
<dbReference type="AlphaFoldDB" id="A0A507CLI9"/>
<sequence>MDPSAVPREINDIMDDVAGQEPTDASSDRRIQQESERLGLDRDTEDEVCLSVCADINTNINTNTLVPTPFNSQRQSSSTRELSDRPNQDHDSNVDNLSCDHGRDDDDDDEPKLKYQRLTSALADLLKKDSVSCMATSDRFIALGTHWGVIHILDLDGNDVKRFQCHSATVHQLSIDTHGEFVASASDDGRVVINSLYSPDVQSFNYKRPVKAVALEPEFSKKSTRLFVSGGMAELLNLTGKGWFGNKDVVLHSGEGPVYAIQWRATQIAWANDAGVKIYDTTLQQRFAYIDRPNDSPRADLYRCNLCWKSDTELLIGWADSVKVCVVKERSKFDIASGLPPRYVEITSQFRTDWIVSGIAPFNNMLVILAFMTDLNDSKTIDVLQELPSKRKKSKPPEIFILDLQGEEVANDLLTLNQFEHFQANDYHLEFAPFESSFFIVSPKDVVVGKPRDLEDHIEWLLERNRYEEALRAAAVAGESYGGRLQVANIVDIGQKYMHTLMTEGKFSEAAAMCPKILRSNVELWEQWITSFVEAEQIHAIRPYIPLRHPKLSTRIYDMVLAHHLGTHTYKDFLELIKSWPHEIYDMGNVIKTVEDELAVEPSDTYLNAAALELYSRHKQFDKALLQGLKLRQPGILDLVWMHNLYGFISPRATLILEHDQAMLKNGQVVSSAIAKTSGTRQAAEDGDQGIAPTVAAIRAAVRAPGVQILVQNIDRIPIPRVMSQIKSDPKFLHIYLDALYRKDPMAGAEYHPLQVELYAEFDYARLLDFLKTSTHYSLRKAYEICETRDYIPELVYLLGKMGNSRKALFLIIERLGDVRRAIDFAKEQNDEELWNDLMTYSMDKPEFIVGLLENLGSVIDPIRLIRRIPPDLEIPGLRAALIKVLHDYRVQMSLREGCERILLADTVELLLNLQRAQKRGISFIPDVSCAMCGGEIFESSNALVAMVAFFCRHTYHYSCLIEGRVPSNVHMAANAFSNERVVRSMSLLYSRPGYSIQESYTPLSIQHTHNASVSGESMSPPIRKDGLSCPLCKNTKTGNLAKKGGRRPLS</sequence>
<feature type="repeat" description="CHCR" evidence="5">
    <location>
        <begin position="707"/>
        <end position="851"/>
    </location>
</feature>
<dbReference type="SUPFAM" id="SSF50978">
    <property type="entry name" value="WD40 repeat-like"/>
    <property type="match status" value="1"/>
</dbReference>
<evidence type="ECO:0000313" key="8">
    <source>
        <dbReference type="EMBL" id="TPX39404.1"/>
    </source>
</evidence>
<protein>
    <recommendedName>
        <fullName evidence="4">Vacuolar protein sorting-associated protein 41</fullName>
    </recommendedName>
</protein>
<dbReference type="EMBL" id="QEAM01000486">
    <property type="protein sequence ID" value="TPX39404.1"/>
    <property type="molecule type" value="Genomic_DNA"/>
</dbReference>
<proteinExistence type="inferred from homology"/>
<evidence type="ECO:0000256" key="3">
    <source>
        <dbReference type="ARBA" id="ARBA00022927"/>
    </source>
</evidence>
<organism evidence="8 9">
    <name type="scientific">Synchytrium endobioticum</name>
    <dbReference type="NCBI Taxonomy" id="286115"/>
    <lineage>
        <taxon>Eukaryota</taxon>
        <taxon>Fungi</taxon>
        <taxon>Fungi incertae sedis</taxon>
        <taxon>Chytridiomycota</taxon>
        <taxon>Chytridiomycota incertae sedis</taxon>
        <taxon>Chytridiomycetes</taxon>
        <taxon>Synchytriales</taxon>
        <taxon>Synchytriaceae</taxon>
        <taxon>Synchytrium</taxon>
    </lineage>
</organism>
<dbReference type="InterPro" id="IPR036322">
    <property type="entry name" value="WD40_repeat_dom_sf"/>
</dbReference>
<dbReference type="InterPro" id="IPR000547">
    <property type="entry name" value="Clathrin_H-chain/VPS_repeat"/>
</dbReference>
<keyword evidence="4" id="KW-0926">Vacuole</keyword>
<dbReference type="InterPro" id="IPR045111">
    <property type="entry name" value="Vps41/Vps8"/>
</dbReference>
<evidence type="ECO:0000256" key="6">
    <source>
        <dbReference type="SAM" id="MobiDB-lite"/>
    </source>
</evidence>
<evidence type="ECO:0000259" key="7">
    <source>
        <dbReference type="Pfam" id="PF23411"/>
    </source>
</evidence>
<feature type="compositionally biased region" description="Basic and acidic residues" evidence="6">
    <location>
        <begin position="26"/>
        <end position="42"/>
    </location>
</feature>
<feature type="region of interest" description="Disordered" evidence="6">
    <location>
        <begin position="1"/>
        <end position="42"/>
    </location>
</feature>
<evidence type="ECO:0000256" key="4">
    <source>
        <dbReference type="PIRNR" id="PIRNR028921"/>
    </source>
</evidence>
<feature type="region of interest" description="Disordered" evidence="6">
    <location>
        <begin position="63"/>
        <end position="111"/>
    </location>
</feature>
<dbReference type="GO" id="GO:0005770">
    <property type="term" value="C:late endosome"/>
    <property type="evidence" value="ECO:0007669"/>
    <property type="project" value="UniProtKB-UniRule"/>
</dbReference>
<feature type="compositionally biased region" description="Basic and acidic residues" evidence="6">
    <location>
        <begin position="81"/>
        <end position="104"/>
    </location>
</feature>
<dbReference type="GO" id="GO:0009267">
    <property type="term" value="P:cellular response to starvation"/>
    <property type="evidence" value="ECO:0007669"/>
    <property type="project" value="TreeGrafter"/>
</dbReference>
<dbReference type="GO" id="GO:0006623">
    <property type="term" value="P:protein targeting to vacuole"/>
    <property type="evidence" value="ECO:0007669"/>
    <property type="project" value="InterPro"/>
</dbReference>
<keyword evidence="2 4" id="KW-0813">Transport</keyword>
<dbReference type="Pfam" id="PF23411">
    <property type="entry name" value="Beta-prop_Vps41"/>
    <property type="match status" value="1"/>
</dbReference>
<dbReference type="GO" id="GO:0030897">
    <property type="term" value="C:HOPS complex"/>
    <property type="evidence" value="ECO:0007669"/>
    <property type="project" value="UniProtKB-UniRule"/>
</dbReference>
<evidence type="ECO:0000256" key="1">
    <source>
        <dbReference type="ARBA" id="ARBA00009582"/>
    </source>
</evidence>
<reference evidence="8 9" key="1">
    <citation type="journal article" date="2019" name="Sci. Rep.">
        <title>Comparative genomics of chytrid fungi reveal insights into the obligate biotrophic and pathogenic lifestyle of Synchytrium endobioticum.</title>
        <authorList>
            <person name="van de Vossenberg B.T.L.H."/>
            <person name="Warris S."/>
            <person name="Nguyen H.D.T."/>
            <person name="van Gent-Pelzer M.P.E."/>
            <person name="Joly D.L."/>
            <person name="van de Geest H.C."/>
            <person name="Bonants P.J.M."/>
            <person name="Smith D.S."/>
            <person name="Levesque C.A."/>
            <person name="van der Lee T.A.J."/>
        </authorList>
    </citation>
    <scope>NUCLEOTIDE SEQUENCE [LARGE SCALE GENOMIC DNA]</scope>
    <source>
        <strain evidence="8 9">LEV6574</strain>
    </source>
</reference>
<dbReference type="GO" id="GO:0000329">
    <property type="term" value="C:fungal-type vacuole membrane"/>
    <property type="evidence" value="ECO:0007669"/>
    <property type="project" value="UniProtKB-UniRule"/>
</dbReference>